<dbReference type="PANTHER" id="PTHR43135:SF3">
    <property type="entry name" value="ALPHA-D-RIBOSE 1-METHYLPHOSPHONATE 5-TRIPHOSPHATE DIPHOSPHATASE"/>
    <property type="match status" value="1"/>
</dbReference>
<dbReference type="InterPro" id="IPR032466">
    <property type="entry name" value="Metal_Hydrolase"/>
</dbReference>
<feature type="domain" description="Amidohydrolase-related" evidence="1">
    <location>
        <begin position="290"/>
        <end position="383"/>
    </location>
</feature>
<dbReference type="AlphaFoldDB" id="A0A412FJY7"/>
<dbReference type="Gene3D" id="2.30.40.10">
    <property type="entry name" value="Urease, subunit C, domain 1"/>
    <property type="match status" value="1"/>
</dbReference>
<accession>A0A412FJY7</accession>
<dbReference type="PANTHER" id="PTHR43135">
    <property type="entry name" value="ALPHA-D-RIBOSE 1-METHYLPHOSPHONATE 5-TRIPHOSPHATE DIPHOSPHATASE"/>
    <property type="match status" value="1"/>
</dbReference>
<dbReference type="GO" id="GO:0016810">
    <property type="term" value="F:hydrolase activity, acting on carbon-nitrogen (but not peptide) bonds"/>
    <property type="evidence" value="ECO:0007669"/>
    <property type="project" value="InterPro"/>
</dbReference>
<dbReference type="InterPro" id="IPR051781">
    <property type="entry name" value="Metallo-dep_Hydrolase"/>
</dbReference>
<dbReference type="Gene3D" id="3.20.20.140">
    <property type="entry name" value="Metal-dependent hydrolases"/>
    <property type="match status" value="1"/>
</dbReference>
<dbReference type="SUPFAM" id="SSF51556">
    <property type="entry name" value="Metallo-dependent hydrolases"/>
    <property type="match status" value="1"/>
</dbReference>
<sequence length="386" mass="41069">MLLIKNGKVLTMGPQGVLEQADVLIGDDGKIIEVAANLEASGAEILDASGKIVMPGLVDAHSHIGGFDTDTGAQDLNELTKPQTPEIQAYDGINPLDRSFMESAKAGITTSAITPGSGNVICGLACAVKSAGTSLASRTLRNPIALKAAMGVNPKGVYGPRTALPMSRLGVADLFRDYFLKVKDYQAKKIQGESDPEKMPKFDQGMENGLLVLEKKIPLKVHCYQHDMMSLLQLADEFDFDVTLDHALGSSDFYDEIASSKHVRGVIYGPLGAPLFGGEGCKVDIDCLAELDRRGVCCAIMTDGPCFVPYMIITQAGEAVRTGLDELRALAMITINAARIIGCDDRVGSLEAGKDGDVLIFDGMPAVDTDARNLCTIIDGKIVYQA</sequence>
<proteinExistence type="predicted"/>
<evidence type="ECO:0000313" key="2">
    <source>
        <dbReference type="EMBL" id="RGR68485.1"/>
    </source>
</evidence>
<reference evidence="2 3" key="1">
    <citation type="submission" date="2018-08" db="EMBL/GenBank/DDBJ databases">
        <title>A genome reference for cultivated species of the human gut microbiota.</title>
        <authorList>
            <person name="Zou Y."/>
            <person name="Xue W."/>
            <person name="Luo G."/>
        </authorList>
    </citation>
    <scope>NUCLEOTIDE SEQUENCE [LARGE SCALE GENOMIC DNA]</scope>
    <source>
        <strain evidence="2 3">AF24-29</strain>
    </source>
</reference>
<evidence type="ECO:0000259" key="1">
    <source>
        <dbReference type="Pfam" id="PF01979"/>
    </source>
</evidence>
<comment type="caution">
    <text evidence="2">The sequence shown here is derived from an EMBL/GenBank/DDBJ whole genome shotgun (WGS) entry which is preliminary data.</text>
</comment>
<dbReference type="RefSeq" id="WP_117896056.1">
    <property type="nucleotide sequence ID" value="NZ_CABJCV010000027.1"/>
</dbReference>
<dbReference type="InterPro" id="IPR011059">
    <property type="entry name" value="Metal-dep_hydrolase_composite"/>
</dbReference>
<dbReference type="EMBL" id="QRUP01000027">
    <property type="protein sequence ID" value="RGR68485.1"/>
    <property type="molecule type" value="Genomic_DNA"/>
</dbReference>
<dbReference type="Pfam" id="PF01979">
    <property type="entry name" value="Amidohydro_1"/>
    <property type="match status" value="1"/>
</dbReference>
<dbReference type="SUPFAM" id="SSF51338">
    <property type="entry name" value="Composite domain of metallo-dependent hydrolases"/>
    <property type="match status" value="1"/>
</dbReference>
<dbReference type="InterPro" id="IPR006680">
    <property type="entry name" value="Amidohydro-rel"/>
</dbReference>
<dbReference type="Proteomes" id="UP000284178">
    <property type="component" value="Unassembled WGS sequence"/>
</dbReference>
<keyword evidence="3" id="KW-1185">Reference proteome</keyword>
<organism evidence="2 3">
    <name type="scientific">Holdemania filiformis</name>
    <dbReference type="NCBI Taxonomy" id="61171"/>
    <lineage>
        <taxon>Bacteria</taxon>
        <taxon>Bacillati</taxon>
        <taxon>Bacillota</taxon>
        <taxon>Erysipelotrichia</taxon>
        <taxon>Erysipelotrichales</taxon>
        <taxon>Erysipelotrichaceae</taxon>
        <taxon>Holdemania</taxon>
    </lineage>
</organism>
<gene>
    <name evidence="2" type="ORF">DWY25_15935</name>
</gene>
<name>A0A412FJY7_9FIRM</name>
<evidence type="ECO:0000313" key="3">
    <source>
        <dbReference type="Proteomes" id="UP000284178"/>
    </source>
</evidence>
<dbReference type="GeneID" id="83016887"/>
<protein>
    <recommendedName>
        <fullName evidence="1">Amidohydrolase-related domain-containing protein</fullName>
    </recommendedName>
</protein>